<feature type="domain" description="N-acetyltransferase" evidence="1">
    <location>
        <begin position="11"/>
        <end position="151"/>
    </location>
</feature>
<dbReference type="InterPro" id="IPR051531">
    <property type="entry name" value="N-acetyltransferase"/>
</dbReference>
<sequence length="184" mass="20604">MVDRIALETSRLRLRSWHDDDLEPLAQLCADPEVMRYDPALLSRDECAALMVRSRLHLLRHGFGLWALERKDSGAFIGYCGLVWAPSSVPGSAVELRWGVACEQWGQGLVLEAARAVLQHAFVTLQLPEVVACMAQINEPAKQLVAELGMRADQAASFSHPELSAGHPLHEQLLYRLQRGDWRQ</sequence>
<dbReference type="PANTHER" id="PTHR43792:SF1">
    <property type="entry name" value="N-ACETYLTRANSFERASE DOMAIN-CONTAINING PROTEIN"/>
    <property type="match status" value="1"/>
</dbReference>
<organism evidence="2 3">
    <name type="scientific">Stutzerimonas stutzeri</name>
    <name type="common">Pseudomonas stutzeri</name>
    <dbReference type="NCBI Taxonomy" id="316"/>
    <lineage>
        <taxon>Bacteria</taxon>
        <taxon>Pseudomonadati</taxon>
        <taxon>Pseudomonadota</taxon>
        <taxon>Gammaproteobacteria</taxon>
        <taxon>Pseudomonadales</taxon>
        <taxon>Pseudomonadaceae</taxon>
        <taxon>Stutzerimonas</taxon>
    </lineage>
</organism>
<dbReference type="EMBL" id="JAODZE010000028">
    <property type="protein sequence ID" value="MDH0148489.1"/>
    <property type="molecule type" value="Genomic_DNA"/>
</dbReference>
<dbReference type="Gene3D" id="3.40.630.30">
    <property type="match status" value="1"/>
</dbReference>
<protein>
    <submittedName>
        <fullName evidence="2">GNAT family N-acetyltransferase</fullName>
    </submittedName>
</protein>
<evidence type="ECO:0000259" key="1">
    <source>
        <dbReference type="Pfam" id="PF13302"/>
    </source>
</evidence>
<name>A0A0H3YVC8_STUST</name>
<dbReference type="Pfam" id="PF13302">
    <property type="entry name" value="Acetyltransf_3"/>
    <property type="match status" value="1"/>
</dbReference>
<evidence type="ECO:0000313" key="2">
    <source>
        <dbReference type="EMBL" id="MDH0148489.1"/>
    </source>
</evidence>
<evidence type="ECO:0000313" key="3">
    <source>
        <dbReference type="Proteomes" id="UP001158076"/>
    </source>
</evidence>
<gene>
    <name evidence="2" type="ORF">N7335_19040</name>
</gene>
<dbReference type="InterPro" id="IPR016181">
    <property type="entry name" value="Acyl_CoA_acyltransferase"/>
</dbReference>
<comment type="caution">
    <text evidence="2">The sequence shown here is derived from an EMBL/GenBank/DDBJ whole genome shotgun (WGS) entry which is preliminary data.</text>
</comment>
<accession>A0A0H3YVC8</accession>
<dbReference type="SUPFAM" id="SSF55729">
    <property type="entry name" value="Acyl-CoA N-acyltransferases (Nat)"/>
    <property type="match status" value="1"/>
</dbReference>
<proteinExistence type="predicted"/>
<dbReference type="RefSeq" id="WP_014595838.1">
    <property type="nucleotide sequence ID" value="NZ_BCAJ01000010.1"/>
</dbReference>
<reference evidence="2" key="1">
    <citation type="submission" date="2022-09" db="EMBL/GenBank/DDBJ databases">
        <title>Intensive care unit water sources are persistently colonized with multi-drug resistant bacteria and are the site of extensive horizontal gene transfer of antibiotic resistance genes.</title>
        <authorList>
            <person name="Diorio-Toth L."/>
        </authorList>
    </citation>
    <scope>NUCLEOTIDE SEQUENCE</scope>
    <source>
        <strain evidence="2">GD04147</strain>
    </source>
</reference>
<dbReference type="GO" id="GO:0016747">
    <property type="term" value="F:acyltransferase activity, transferring groups other than amino-acyl groups"/>
    <property type="evidence" value="ECO:0007669"/>
    <property type="project" value="InterPro"/>
</dbReference>
<dbReference type="PANTHER" id="PTHR43792">
    <property type="entry name" value="GNAT FAMILY, PUTATIVE (AFU_ORTHOLOGUE AFUA_3G00765)-RELATED-RELATED"/>
    <property type="match status" value="1"/>
</dbReference>
<dbReference type="InterPro" id="IPR000182">
    <property type="entry name" value="GNAT_dom"/>
</dbReference>
<dbReference type="Proteomes" id="UP001158076">
    <property type="component" value="Unassembled WGS sequence"/>
</dbReference>
<dbReference type="AlphaFoldDB" id="A0A0H3YVC8"/>